<dbReference type="GO" id="GO:0005524">
    <property type="term" value="F:ATP binding"/>
    <property type="evidence" value="ECO:0007669"/>
    <property type="project" value="InterPro"/>
</dbReference>
<proteinExistence type="predicted"/>
<dbReference type="CDD" id="cd00267">
    <property type="entry name" value="ABC_ATPase"/>
    <property type="match status" value="1"/>
</dbReference>
<name>A0A150HMB7_9GAMM</name>
<organism evidence="2 3">
    <name type="scientific">Acinetobacter venetianus</name>
    <dbReference type="NCBI Taxonomy" id="52133"/>
    <lineage>
        <taxon>Bacteria</taxon>
        <taxon>Pseudomonadati</taxon>
        <taxon>Pseudomonadota</taxon>
        <taxon>Gammaproteobacteria</taxon>
        <taxon>Moraxellales</taxon>
        <taxon>Moraxellaceae</taxon>
        <taxon>Acinetobacter</taxon>
    </lineage>
</organism>
<dbReference type="PANTHER" id="PTHR43581:SF3">
    <property type="entry name" value="AAA+ ATPASE DOMAIN-CONTAINING PROTEIN"/>
    <property type="match status" value="1"/>
</dbReference>
<dbReference type="InterPro" id="IPR027417">
    <property type="entry name" value="P-loop_NTPase"/>
</dbReference>
<evidence type="ECO:0000313" key="3">
    <source>
        <dbReference type="Proteomes" id="UP000075680"/>
    </source>
</evidence>
<feature type="domain" description="ATPase AAA-type core" evidence="1">
    <location>
        <begin position="6"/>
        <end position="51"/>
    </location>
</feature>
<dbReference type="InterPro" id="IPR051396">
    <property type="entry name" value="Bact_Antivir_Def_Nuclease"/>
</dbReference>
<dbReference type="SUPFAM" id="SSF52540">
    <property type="entry name" value="P-loop containing nucleoside triphosphate hydrolases"/>
    <property type="match status" value="1"/>
</dbReference>
<protein>
    <recommendedName>
        <fullName evidence="1">ATPase AAA-type core domain-containing protein</fullName>
    </recommendedName>
</protein>
<dbReference type="Pfam" id="PF13304">
    <property type="entry name" value="AAA_21"/>
    <property type="match status" value="1"/>
</dbReference>
<dbReference type="Gene3D" id="3.40.50.300">
    <property type="entry name" value="P-loop containing nucleotide triphosphate hydrolases"/>
    <property type="match status" value="1"/>
</dbReference>
<dbReference type="InterPro" id="IPR003959">
    <property type="entry name" value="ATPase_AAA_core"/>
</dbReference>
<evidence type="ECO:0000259" key="1">
    <source>
        <dbReference type="Pfam" id="PF13304"/>
    </source>
</evidence>
<dbReference type="PATRIC" id="fig|52133.18.peg.2438"/>
<dbReference type="EMBL" id="JRUE01000198">
    <property type="protein sequence ID" value="KXZ66948.1"/>
    <property type="molecule type" value="Genomic_DNA"/>
</dbReference>
<dbReference type="Proteomes" id="UP000075680">
    <property type="component" value="Unassembled WGS sequence"/>
</dbReference>
<evidence type="ECO:0000313" key="2">
    <source>
        <dbReference type="EMBL" id="KXZ66948.1"/>
    </source>
</evidence>
<dbReference type="GO" id="GO:0016887">
    <property type="term" value="F:ATP hydrolysis activity"/>
    <property type="evidence" value="ECO:0007669"/>
    <property type="project" value="InterPro"/>
</dbReference>
<accession>A0A150HMB7</accession>
<sequence length="97" mass="11227">MKLKGKGLYLLDEPEAALSPTMLMTILSVLDRLCQQQSQFIIATHSPILLAYSNAKIYQFSDTGIKEISYEETEHFLVTKDFLNNYQKRIQQLLEKE</sequence>
<comment type="caution">
    <text evidence="2">The sequence shown here is derived from an EMBL/GenBank/DDBJ whole genome shotgun (WGS) entry which is preliminary data.</text>
</comment>
<dbReference type="AlphaFoldDB" id="A0A150HMB7"/>
<dbReference type="PANTHER" id="PTHR43581">
    <property type="entry name" value="ATP/GTP PHOSPHATASE"/>
    <property type="match status" value="1"/>
</dbReference>
<gene>
    <name evidence="2" type="ORF">AVENLUH5627_02370</name>
</gene>
<reference evidence="2 3" key="1">
    <citation type="journal article" date="2016" name="Sci. Rep.">
        <title>Genomic and phenotypic characterization of the species Acinetobacter venetianus.</title>
        <authorList>
            <person name="Fondi M."/>
            <person name="Maida I."/>
            <person name="Perrin E."/>
            <person name="Orlandini V."/>
            <person name="La Torre L."/>
            <person name="Bosi E."/>
            <person name="Negroni A."/>
            <person name="Zanaroli G."/>
            <person name="Fava F."/>
            <person name="Decorosi F."/>
            <person name="Giovannetti L."/>
            <person name="Viti C."/>
            <person name="Vaneechoutte M."/>
            <person name="Dijkshoorn L."/>
            <person name="Fani R."/>
        </authorList>
    </citation>
    <scope>NUCLEOTIDE SEQUENCE [LARGE SCALE GENOMIC DNA]</scope>
    <source>
        <strain evidence="2 3">LUH5627</strain>
    </source>
</reference>